<dbReference type="InterPro" id="IPR036188">
    <property type="entry name" value="FAD/NAD-bd_sf"/>
</dbReference>
<gene>
    <name evidence="7" type="ORF">HHL11_23920</name>
</gene>
<dbReference type="EMBL" id="JABBFX010000002">
    <property type="protein sequence ID" value="NML46813.1"/>
    <property type="molecule type" value="Genomic_DNA"/>
</dbReference>
<keyword evidence="2" id="KW-0285">Flavoprotein</keyword>
<keyword evidence="4" id="KW-0560">Oxidoreductase</keyword>
<keyword evidence="5" id="KW-0503">Monooxygenase</keyword>
<dbReference type="SUPFAM" id="SSF54373">
    <property type="entry name" value="FAD-linked reductases, C-terminal domain"/>
    <property type="match status" value="1"/>
</dbReference>
<reference evidence="7 8" key="1">
    <citation type="submission" date="2020-04" db="EMBL/GenBank/DDBJ databases">
        <title>Ramlibacter sp. G-1-2-2 isolated from soil.</title>
        <authorList>
            <person name="Dahal R.H."/>
        </authorList>
    </citation>
    <scope>NUCLEOTIDE SEQUENCE [LARGE SCALE GENOMIC DNA]</scope>
    <source>
        <strain evidence="7 8">G-1-2-2</strain>
    </source>
</reference>
<dbReference type="Pfam" id="PF01494">
    <property type="entry name" value="FAD_binding_3"/>
    <property type="match status" value="1"/>
</dbReference>
<proteinExistence type="predicted"/>
<dbReference type="RefSeq" id="WP_169421056.1">
    <property type="nucleotide sequence ID" value="NZ_JABBFX010000002.1"/>
</dbReference>
<organism evidence="7 8">
    <name type="scientific">Ramlibacter agri</name>
    <dbReference type="NCBI Taxonomy" id="2728837"/>
    <lineage>
        <taxon>Bacteria</taxon>
        <taxon>Pseudomonadati</taxon>
        <taxon>Pseudomonadota</taxon>
        <taxon>Betaproteobacteria</taxon>
        <taxon>Burkholderiales</taxon>
        <taxon>Comamonadaceae</taxon>
        <taxon>Ramlibacter</taxon>
    </lineage>
</organism>
<evidence type="ECO:0000313" key="7">
    <source>
        <dbReference type="EMBL" id="NML46813.1"/>
    </source>
</evidence>
<name>A0A848HE50_9BURK</name>
<evidence type="ECO:0000256" key="2">
    <source>
        <dbReference type="ARBA" id="ARBA00022630"/>
    </source>
</evidence>
<dbReference type="Proteomes" id="UP000541185">
    <property type="component" value="Unassembled WGS sequence"/>
</dbReference>
<comment type="caution">
    <text evidence="7">The sequence shown here is derived from an EMBL/GenBank/DDBJ whole genome shotgun (WGS) entry which is preliminary data.</text>
</comment>
<evidence type="ECO:0000259" key="6">
    <source>
        <dbReference type="Pfam" id="PF01494"/>
    </source>
</evidence>
<evidence type="ECO:0000256" key="1">
    <source>
        <dbReference type="ARBA" id="ARBA00001974"/>
    </source>
</evidence>
<feature type="domain" description="FAD-binding" evidence="6">
    <location>
        <begin position="5"/>
        <end position="353"/>
    </location>
</feature>
<keyword evidence="3" id="KW-0274">FAD</keyword>
<dbReference type="PANTHER" id="PTHR13789">
    <property type="entry name" value="MONOOXYGENASE"/>
    <property type="match status" value="1"/>
</dbReference>
<dbReference type="InterPro" id="IPR002938">
    <property type="entry name" value="FAD-bd"/>
</dbReference>
<dbReference type="InterPro" id="IPR050493">
    <property type="entry name" value="FAD-dep_Monooxygenase_BioMet"/>
</dbReference>
<dbReference type="GO" id="GO:0004497">
    <property type="term" value="F:monooxygenase activity"/>
    <property type="evidence" value="ECO:0007669"/>
    <property type="project" value="UniProtKB-KW"/>
</dbReference>
<evidence type="ECO:0000256" key="4">
    <source>
        <dbReference type="ARBA" id="ARBA00023002"/>
    </source>
</evidence>
<dbReference type="PRINTS" id="PR00420">
    <property type="entry name" value="RNGMNOXGNASE"/>
</dbReference>
<evidence type="ECO:0000256" key="3">
    <source>
        <dbReference type="ARBA" id="ARBA00022827"/>
    </source>
</evidence>
<accession>A0A848HE50</accession>
<evidence type="ECO:0000256" key="5">
    <source>
        <dbReference type="ARBA" id="ARBA00023033"/>
    </source>
</evidence>
<dbReference type="PANTHER" id="PTHR13789:SF318">
    <property type="entry name" value="GERANYLGERANYL DIPHOSPHATE REDUCTASE"/>
    <property type="match status" value="1"/>
</dbReference>
<evidence type="ECO:0000313" key="8">
    <source>
        <dbReference type="Proteomes" id="UP000541185"/>
    </source>
</evidence>
<protein>
    <submittedName>
        <fullName evidence="7">FAD-dependent oxidoreductase</fullName>
    </submittedName>
</protein>
<dbReference type="GO" id="GO:0071949">
    <property type="term" value="F:FAD binding"/>
    <property type="evidence" value="ECO:0007669"/>
    <property type="project" value="InterPro"/>
</dbReference>
<comment type="cofactor">
    <cofactor evidence="1">
        <name>FAD</name>
        <dbReference type="ChEBI" id="CHEBI:57692"/>
    </cofactor>
</comment>
<keyword evidence="8" id="KW-1185">Reference proteome</keyword>
<dbReference type="AlphaFoldDB" id="A0A848HE50"/>
<dbReference type="SUPFAM" id="SSF51905">
    <property type="entry name" value="FAD/NAD(P)-binding domain"/>
    <property type="match status" value="1"/>
</dbReference>
<sequence length="395" mass="42046">MTRELLIAGGGIGGLAAALAARRAGWEARLFEQAAAFSEVGAGIQLGPNVTRILRAWGLLDGPLAQQVWQPPRLRVRDAVGGGELAAMELADFEARYGAPYLTVHRADLHAALLERAQQSGVRLHAGRKVLGASSAEGCVRLRAEGGPEVEGDALAAADGLWSPIRAVVCGDAPPERTGHLAYRGLAHRAGLPAELRGPEVSVWLAPRMHLVAYPVRGGDWLNVVCVVEGEVVGDPRDWNHAAVAAELHAATGAISSAARALLQAVPQWRLWALHDRAPVAGDEALARGRIALLGDAAHPMRPYLAQGAGMAIEDACELEKLLGVADERVLDVPTLLRRYALNRWERVARVQQASRRNGAIFHAAGPLRWGRNLALRARGAALMDQPWLYGGGPA</sequence>
<dbReference type="Gene3D" id="3.50.50.60">
    <property type="entry name" value="FAD/NAD(P)-binding domain"/>
    <property type="match status" value="1"/>
</dbReference>